<name>A0A5R9L3P4_9BACT</name>
<reference evidence="2 3" key="1">
    <citation type="submission" date="2019-05" db="EMBL/GenBank/DDBJ databases">
        <authorList>
            <person name="Qu J.-H."/>
        </authorList>
    </citation>
    <scope>NUCLEOTIDE SEQUENCE [LARGE SCALE GENOMIC DNA]</scope>
    <source>
        <strain evidence="2 3">T17</strain>
    </source>
</reference>
<gene>
    <name evidence="2" type="ORF">FEN17_06205</name>
</gene>
<evidence type="ECO:0000313" key="2">
    <source>
        <dbReference type="EMBL" id="TLV03202.1"/>
    </source>
</evidence>
<comment type="caution">
    <text evidence="2">The sequence shown here is derived from an EMBL/GenBank/DDBJ whole genome shotgun (WGS) entry which is preliminary data.</text>
</comment>
<dbReference type="EMBL" id="VCEJ01000002">
    <property type="protein sequence ID" value="TLV03202.1"/>
    <property type="molecule type" value="Genomic_DNA"/>
</dbReference>
<evidence type="ECO:0008006" key="4">
    <source>
        <dbReference type="Google" id="ProtNLM"/>
    </source>
</evidence>
<dbReference type="Proteomes" id="UP000306402">
    <property type="component" value="Unassembled WGS sequence"/>
</dbReference>
<evidence type="ECO:0000256" key="1">
    <source>
        <dbReference type="SAM" id="MobiDB-lite"/>
    </source>
</evidence>
<accession>A0A5R9L3P4</accession>
<dbReference type="RefSeq" id="WP_138364409.1">
    <property type="nucleotide sequence ID" value="NZ_VCEJ01000002.1"/>
</dbReference>
<protein>
    <recommendedName>
        <fullName evidence="4">ZU5 domain-containing protein</fullName>
    </recommendedName>
</protein>
<dbReference type="OrthoDB" id="770607at2"/>
<evidence type="ECO:0000313" key="3">
    <source>
        <dbReference type="Proteomes" id="UP000306402"/>
    </source>
</evidence>
<dbReference type="AlphaFoldDB" id="A0A5R9L3P4"/>
<sequence>MKSTTKILPLLFLGHLACQEPQPNVDPVDTDPPASSTGDPMPVGKPIGAPVTKVIGPAGGTIEIPESRMVFKFPAGVISKETPITIQPVENTTPLGMGTSLEITPKDVKLTGNAQVTWNYTDEDLNGTNTDVLGAAFQDEKGVWQGSKDITVDKTAKTVTAPVSHLAHWSFYAQFSLISDKDRLAPGDNCELTARYIEGYNDQDLVVPLTGHKVVRKSMVVKWTLNGNKAGDDVDGDYANVGQLTEDQTWALTKYDAPPREPDVNPVAVAVELNVKEFGHLMLIHTERIESPSSLKIDGQSDSNPVVGLTLHGSKLSGIIQDKTFTQMMVVFNIDHFSGKGTYEINKGHTVSINPRSGSKVPYLDSYYNDQAKWISGGGKITITEYNGPGKPIRGSLSGAFFEPTLGGILSHSSSAKFRALAASY</sequence>
<feature type="region of interest" description="Disordered" evidence="1">
    <location>
        <begin position="22"/>
        <end position="43"/>
    </location>
</feature>
<organism evidence="2 3">
    <name type="scientific">Dyadobacter luticola</name>
    <dbReference type="NCBI Taxonomy" id="1979387"/>
    <lineage>
        <taxon>Bacteria</taxon>
        <taxon>Pseudomonadati</taxon>
        <taxon>Bacteroidota</taxon>
        <taxon>Cytophagia</taxon>
        <taxon>Cytophagales</taxon>
        <taxon>Spirosomataceae</taxon>
        <taxon>Dyadobacter</taxon>
    </lineage>
</organism>
<proteinExistence type="predicted"/>
<keyword evidence="3" id="KW-1185">Reference proteome</keyword>